<evidence type="ECO:0000313" key="2">
    <source>
        <dbReference type="EMBL" id="GAH36466.1"/>
    </source>
</evidence>
<gene>
    <name evidence="2" type="ORF">S03H2_25849</name>
</gene>
<proteinExistence type="predicted"/>
<sequence length="137" mass="15307">KKGPAYLSQLKGFGNDVDLIRYILERFGYIAYTPDSHYGEYIGWAWEKANLEGVRLFYTGYKLYTIKAGDRLVKRIKRGSGANLVKPDNERAIPIIEGILTDSGHEEVSVNLPNDGVITNIPQDLVVECPAIVNKHG</sequence>
<dbReference type="GO" id="GO:0016616">
    <property type="term" value="F:oxidoreductase activity, acting on the CH-OH group of donors, NAD or NADP as acceptor"/>
    <property type="evidence" value="ECO:0007669"/>
    <property type="project" value="InterPro"/>
</dbReference>
<dbReference type="SUPFAM" id="SSF56327">
    <property type="entry name" value="LDH C-terminal domain-like"/>
    <property type="match status" value="1"/>
</dbReference>
<dbReference type="EMBL" id="BARU01014758">
    <property type="protein sequence ID" value="GAH36466.1"/>
    <property type="molecule type" value="Genomic_DNA"/>
</dbReference>
<evidence type="ECO:0000259" key="1">
    <source>
        <dbReference type="Pfam" id="PF11975"/>
    </source>
</evidence>
<accession>X1ESZ0</accession>
<organism evidence="2">
    <name type="scientific">marine sediment metagenome</name>
    <dbReference type="NCBI Taxonomy" id="412755"/>
    <lineage>
        <taxon>unclassified sequences</taxon>
        <taxon>metagenomes</taxon>
        <taxon>ecological metagenomes</taxon>
    </lineage>
</organism>
<dbReference type="InterPro" id="IPR015955">
    <property type="entry name" value="Lactate_DH/Glyco_Ohase_4_C"/>
</dbReference>
<comment type="caution">
    <text evidence="2">The sequence shown here is derived from an EMBL/GenBank/DDBJ whole genome shotgun (WGS) entry which is preliminary data.</text>
</comment>
<dbReference type="GO" id="GO:0004553">
    <property type="term" value="F:hydrolase activity, hydrolyzing O-glycosyl compounds"/>
    <property type="evidence" value="ECO:0007669"/>
    <property type="project" value="InterPro"/>
</dbReference>
<name>X1ESZ0_9ZZZZ</name>
<reference evidence="2" key="1">
    <citation type="journal article" date="2014" name="Front. Microbiol.">
        <title>High frequency of phylogenetically diverse reductive dehalogenase-homologous genes in deep subseafloor sedimentary metagenomes.</title>
        <authorList>
            <person name="Kawai M."/>
            <person name="Futagami T."/>
            <person name="Toyoda A."/>
            <person name="Takaki Y."/>
            <person name="Nishi S."/>
            <person name="Hori S."/>
            <person name="Arai W."/>
            <person name="Tsubouchi T."/>
            <person name="Morono Y."/>
            <person name="Uchiyama I."/>
            <person name="Ito T."/>
            <person name="Fujiyama A."/>
            <person name="Inagaki F."/>
            <person name="Takami H."/>
        </authorList>
    </citation>
    <scope>NUCLEOTIDE SEQUENCE</scope>
    <source>
        <strain evidence="2">Expedition CK06-06</strain>
    </source>
</reference>
<protein>
    <recommendedName>
        <fullName evidence="1">Glycosyl hydrolase family 4 C-terminal domain-containing protein</fullName>
    </recommendedName>
</protein>
<feature type="non-terminal residue" evidence="2">
    <location>
        <position position="137"/>
    </location>
</feature>
<feature type="non-terminal residue" evidence="2">
    <location>
        <position position="1"/>
    </location>
</feature>
<dbReference type="InterPro" id="IPR053715">
    <property type="entry name" value="GH4_Enzyme_sf"/>
</dbReference>
<dbReference type="Pfam" id="PF11975">
    <property type="entry name" value="Glyco_hydro_4C"/>
    <property type="match status" value="1"/>
</dbReference>
<dbReference type="InterPro" id="IPR022616">
    <property type="entry name" value="Glyco_hydro_4_C"/>
</dbReference>
<dbReference type="Gene3D" id="3.90.1820.10">
    <property type="entry name" value="AglA-like glucosidase"/>
    <property type="match status" value="1"/>
</dbReference>
<feature type="domain" description="Glycosyl hydrolase family 4 C-terminal" evidence="1">
    <location>
        <begin position="23"/>
        <end position="137"/>
    </location>
</feature>
<dbReference type="AlphaFoldDB" id="X1ESZ0"/>